<reference evidence="1" key="1">
    <citation type="journal article" date="2015" name="J. Antimicrob. Chemother.">
        <title>Genetic characterization of a novel blaDIM-2-carrying megaplasmid p12969-DIM from clinical Pseudomonas putida.</title>
        <authorList>
            <person name="Sun F."/>
            <person name="Zhou D."/>
            <person name="Wang Q."/>
            <person name="Feng J."/>
            <person name="Feng W."/>
            <person name="Luo W."/>
            <person name="Liu Y."/>
            <person name="Qiu X."/>
            <person name="Yin Z."/>
            <person name="Xia P."/>
        </authorList>
    </citation>
    <scope>NUCLEOTIDE SEQUENCE</scope>
    <source>
        <strain evidence="1">12969</strain>
        <plasmid evidence="1">p12969-DIM</plasmid>
    </source>
</reference>
<geneLocation type="plasmid" evidence="1">
    <name>p12969-DIM</name>
</geneLocation>
<proteinExistence type="predicted"/>
<dbReference type="EMBL" id="KU130294">
    <property type="protein sequence ID" value="ALZ45932.1"/>
    <property type="molecule type" value="Genomic_DNA"/>
</dbReference>
<sequence>MARPRVQIMSEASVYAGSWGRPGARIMDGAFVCDLGLARVQANIVG</sequence>
<accession>A0A2Z1CEE3</accession>
<evidence type="ECO:0000313" key="1">
    <source>
        <dbReference type="EMBL" id="ALZ45932.1"/>
    </source>
</evidence>
<organism evidence="1">
    <name type="scientific">Pseudomonas putida</name>
    <name type="common">Arthrobacter siderocapsulatus</name>
    <dbReference type="NCBI Taxonomy" id="303"/>
    <lineage>
        <taxon>Bacteria</taxon>
        <taxon>Pseudomonadati</taxon>
        <taxon>Pseudomonadota</taxon>
        <taxon>Gammaproteobacteria</taxon>
        <taxon>Pseudomonadales</taxon>
        <taxon>Pseudomonadaceae</taxon>
        <taxon>Pseudomonas</taxon>
    </lineage>
</organism>
<name>A0A2Z1CEE3_PSEPU</name>
<keyword evidence="1" id="KW-0614">Plasmid</keyword>
<protein>
    <submittedName>
        <fullName evidence="1">Uncharacterized protein</fullName>
    </submittedName>
</protein>
<dbReference type="AlphaFoldDB" id="A0A2Z1CEE3"/>